<keyword evidence="1" id="KW-0812">Transmembrane</keyword>
<keyword evidence="1" id="KW-0472">Membrane</keyword>
<feature type="transmembrane region" description="Helical" evidence="1">
    <location>
        <begin position="108"/>
        <end position="127"/>
    </location>
</feature>
<organism evidence="2 3">
    <name type="scientific">Phyllosticta citrichinensis</name>
    <dbReference type="NCBI Taxonomy" id="1130410"/>
    <lineage>
        <taxon>Eukaryota</taxon>
        <taxon>Fungi</taxon>
        <taxon>Dikarya</taxon>
        <taxon>Ascomycota</taxon>
        <taxon>Pezizomycotina</taxon>
        <taxon>Dothideomycetes</taxon>
        <taxon>Dothideomycetes incertae sedis</taxon>
        <taxon>Botryosphaeriales</taxon>
        <taxon>Phyllostictaceae</taxon>
        <taxon>Phyllosticta</taxon>
    </lineage>
</organism>
<gene>
    <name evidence="2" type="ORF">IWX90DRAFT_100656</name>
</gene>
<reference evidence="2 3" key="1">
    <citation type="journal article" date="2022" name="G3 (Bethesda)">
        <title>Enemy or ally: a genomic approach to elucidate the lifestyle of Phyllosticta citrichinaensis.</title>
        <authorList>
            <person name="Buijs V.A."/>
            <person name="Groenewald J.Z."/>
            <person name="Haridas S."/>
            <person name="LaButti K.M."/>
            <person name="Lipzen A."/>
            <person name="Martin F.M."/>
            <person name="Barry K."/>
            <person name="Grigoriev I.V."/>
            <person name="Crous P.W."/>
            <person name="Seidl M.F."/>
        </authorList>
    </citation>
    <scope>NUCLEOTIDE SEQUENCE [LARGE SCALE GENOMIC DNA]</scope>
    <source>
        <strain evidence="2 3">CBS 129764</strain>
    </source>
</reference>
<dbReference type="Proteomes" id="UP001456524">
    <property type="component" value="Unassembled WGS sequence"/>
</dbReference>
<proteinExistence type="predicted"/>
<protein>
    <submittedName>
        <fullName evidence="2">Uncharacterized protein</fullName>
    </submittedName>
</protein>
<comment type="caution">
    <text evidence="2">The sequence shown here is derived from an EMBL/GenBank/DDBJ whole genome shotgun (WGS) entry which is preliminary data.</text>
</comment>
<dbReference type="EMBL" id="JBBWUH010000002">
    <property type="protein sequence ID" value="KAK8175135.1"/>
    <property type="molecule type" value="Genomic_DNA"/>
</dbReference>
<name>A0ABR1Y1S5_9PEZI</name>
<feature type="transmembrane region" description="Helical" evidence="1">
    <location>
        <begin position="133"/>
        <end position="157"/>
    </location>
</feature>
<keyword evidence="3" id="KW-1185">Reference proteome</keyword>
<keyword evidence="1" id="KW-1133">Transmembrane helix</keyword>
<evidence type="ECO:0000313" key="3">
    <source>
        <dbReference type="Proteomes" id="UP001456524"/>
    </source>
</evidence>
<sequence>MLHQCIIHCTTFTHVMHTQVFDPLDALRFETPLGSRIVAVFSADGCVARRVTTLGRRLCAGCLNTNGISTVAAKFATLGHQGKCECEGWRCGCEVRGARCMSGRTRQIAPVGLIARSLFPALLLSASSSLVRFFTWFPLCISFMLAGSLTTAASLSIKRLFPSVRSFLGFRACKRSIKTLSVTSFRVSSGPSNAVGSTLKLNLSNLGPQCSAIHFPVSAPFWPHFSQCPAALATLDSRCFSCYCSIATDSPNHSSRPQNRVTLSQASKFFPLSACT</sequence>
<evidence type="ECO:0000256" key="1">
    <source>
        <dbReference type="SAM" id="Phobius"/>
    </source>
</evidence>
<accession>A0ABR1Y1S5</accession>
<evidence type="ECO:0000313" key="2">
    <source>
        <dbReference type="EMBL" id="KAK8175135.1"/>
    </source>
</evidence>